<sequence>MTEVFAEHLLVLLRSFCPRWLLLTTMWPSANPSAMKSCDFLCTMNPCTMSDKDMVSPFEWHEPETLSLQPFRSSSQSGCLVVDNSSETSPLLKPLYMDSHTLGLFVAAIGGFNSLLNFFLLMVSYLGGNMRPLSICLSHITEDILEFLPCMFIYLHPITNFSIDKAMVVFIELVRVLPSFIPLDSASISCLCSLSLIASCCSSSMTARMLADTLAEVHHSSLEEHLLVLLRSSYPWWIPMTIMWPSANSCTMKSS</sequence>
<name>A0A7J7EYM4_DICBM</name>
<evidence type="ECO:0000256" key="5">
    <source>
        <dbReference type="ARBA" id="ARBA00023136"/>
    </source>
</evidence>
<keyword evidence="5 8" id="KW-0472">Membrane</keyword>
<evidence type="ECO:0000313" key="11">
    <source>
        <dbReference type="Proteomes" id="UP000551758"/>
    </source>
</evidence>
<dbReference type="GO" id="GO:0016020">
    <property type="term" value="C:membrane"/>
    <property type="evidence" value="ECO:0007669"/>
    <property type="project" value="UniProtKB-SubCell"/>
</dbReference>
<keyword evidence="3 8" id="KW-1133">Transmembrane helix</keyword>
<keyword evidence="11" id="KW-1185">Reference proteome</keyword>
<evidence type="ECO:0000313" key="10">
    <source>
        <dbReference type="EMBL" id="KAF5920644.1"/>
    </source>
</evidence>
<proteinExistence type="predicted"/>
<dbReference type="GO" id="GO:0004930">
    <property type="term" value="F:G protein-coupled receptor activity"/>
    <property type="evidence" value="ECO:0007669"/>
    <property type="project" value="UniProtKB-KW"/>
</dbReference>
<dbReference type="EMBL" id="JACDTQ010001951">
    <property type="protein sequence ID" value="KAF5920644.1"/>
    <property type="molecule type" value="Genomic_DNA"/>
</dbReference>
<comment type="caution">
    <text evidence="10">The sequence shown here is derived from an EMBL/GenBank/DDBJ whole genome shotgun (WGS) entry which is preliminary data.</text>
</comment>
<comment type="subcellular location">
    <subcellularLocation>
        <location evidence="1">Membrane</location>
        <topology evidence="1">Multi-pass membrane protein</topology>
    </subcellularLocation>
</comment>
<dbReference type="AlphaFoldDB" id="A0A7J7EYM4"/>
<keyword evidence="7" id="KW-0807">Transducer</keyword>
<protein>
    <recommendedName>
        <fullName evidence="12">G-protein coupled receptors family 1 profile domain-containing protein</fullName>
    </recommendedName>
</protein>
<evidence type="ECO:0000256" key="6">
    <source>
        <dbReference type="ARBA" id="ARBA00023170"/>
    </source>
</evidence>
<keyword evidence="6" id="KW-0675">Receptor</keyword>
<evidence type="ECO:0000256" key="3">
    <source>
        <dbReference type="ARBA" id="ARBA00022989"/>
    </source>
</evidence>
<dbReference type="PANTHER" id="PTHR48002">
    <property type="entry name" value="OLFACTORY RECEPTOR"/>
    <property type="match status" value="1"/>
</dbReference>
<evidence type="ECO:0000256" key="8">
    <source>
        <dbReference type="SAM" id="Phobius"/>
    </source>
</evidence>
<dbReference type="InterPro" id="IPR050427">
    <property type="entry name" value="Olfactory_Receptors"/>
</dbReference>
<accession>A0A7J7EYM4</accession>
<feature type="transmembrane region" description="Helical" evidence="8">
    <location>
        <begin position="102"/>
        <end position="123"/>
    </location>
</feature>
<gene>
    <name evidence="10" type="ORF">HPG69_011224</name>
</gene>
<feature type="chain" id="PRO_5029459903" description="G-protein coupled receptors family 1 profile domain-containing protein" evidence="9">
    <location>
        <begin position="33"/>
        <end position="255"/>
    </location>
</feature>
<feature type="signal peptide" evidence="9">
    <location>
        <begin position="1"/>
        <end position="32"/>
    </location>
</feature>
<keyword evidence="4" id="KW-0297">G-protein coupled receptor</keyword>
<evidence type="ECO:0000256" key="7">
    <source>
        <dbReference type="ARBA" id="ARBA00023224"/>
    </source>
</evidence>
<reference evidence="10 11" key="1">
    <citation type="journal article" date="2020" name="Mol. Biol. Evol.">
        <title>Interspecific Gene Flow and the Evolution of Specialization in Black and White Rhinoceros.</title>
        <authorList>
            <person name="Moodley Y."/>
            <person name="Westbury M.V."/>
            <person name="Russo I.M."/>
            <person name="Gopalakrishnan S."/>
            <person name="Rakotoarivelo A."/>
            <person name="Olsen R.A."/>
            <person name="Prost S."/>
            <person name="Tunstall T."/>
            <person name="Ryder O.A."/>
            <person name="Dalen L."/>
            <person name="Bruford M.W."/>
        </authorList>
    </citation>
    <scope>NUCLEOTIDE SEQUENCE [LARGE SCALE GENOMIC DNA]</scope>
    <source>
        <strain evidence="10">SBR-YM</strain>
        <tissue evidence="10">Skin</tissue>
    </source>
</reference>
<keyword evidence="2 8" id="KW-0812">Transmembrane</keyword>
<dbReference type="Proteomes" id="UP000551758">
    <property type="component" value="Unassembled WGS sequence"/>
</dbReference>
<evidence type="ECO:0008006" key="12">
    <source>
        <dbReference type="Google" id="ProtNLM"/>
    </source>
</evidence>
<evidence type="ECO:0000256" key="2">
    <source>
        <dbReference type="ARBA" id="ARBA00022692"/>
    </source>
</evidence>
<organism evidence="10 11">
    <name type="scientific">Diceros bicornis minor</name>
    <name type="common">South-central black rhinoceros</name>
    <dbReference type="NCBI Taxonomy" id="77932"/>
    <lineage>
        <taxon>Eukaryota</taxon>
        <taxon>Metazoa</taxon>
        <taxon>Chordata</taxon>
        <taxon>Craniata</taxon>
        <taxon>Vertebrata</taxon>
        <taxon>Euteleostomi</taxon>
        <taxon>Mammalia</taxon>
        <taxon>Eutheria</taxon>
        <taxon>Laurasiatheria</taxon>
        <taxon>Perissodactyla</taxon>
        <taxon>Rhinocerotidae</taxon>
        <taxon>Diceros</taxon>
    </lineage>
</organism>
<evidence type="ECO:0000256" key="1">
    <source>
        <dbReference type="ARBA" id="ARBA00004141"/>
    </source>
</evidence>
<evidence type="ECO:0000256" key="4">
    <source>
        <dbReference type="ARBA" id="ARBA00023040"/>
    </source>
</evidence>
<evidence type="ECO:0000256" key="9">
    <source>
        <dbReference type="SAM" id="SignalP"/>
    </source>
</evidence>
<keyword evidence="9" id="KW-0732">Signal</keyword>